<comment type="caution">
    <text evidence="11">The sequence shown here is derived from an EMBL/GenBank/DDBJ whole genome shotgun (WGS) entry which is preliminary data.</text>
</comment>
<keyword evidence="12" id="KW-1185">Reference proteome</keyword>
<dbReference type="InterPro" id="IPR001179">
    <property type="entry name" value="PPIase_FKBP_dom"/>
</dbReference>
<keyword evidence="5 7" id="KW-0697">Rotamase</keyword>
<dbReference type="PRINTS" id="PR01730">
    <property type="entry name" value="INFPOTNTIATR"/>
</dbReference>
<dbReference type="GO" id="GO:0016020">
    <property type="term" value="C:membrane"/>
    <property type="evidence" value="ECO:0007669"/>
    <property type="project" value="InterPro"/>
</dbReference>
<dbReference type="Pfam" id="PF01346">
    <property type="entry name" value="FKBP_N"/>
    <property type="match status" value="1"/>
</dbReference>
<dbReference type="GO" id="GO:0006457">
    <property type="term" value="P:protein folding"/>
    <property type="evidence" value="ECO:0007669"/>
    <property type="project" value="InterPro"/>
</dbReference>
<dbReference type="RefSeq" id="WP_006035020.1">
    <property type="nucleotide sequence ID" value="NZ_AAQJ02000001.1"/>
</dbReference>
<dbReference type="Gene3D" id="3.10.50.40">
    <property type="match status" value="1"/>
</dbReference>
<feature type="domain" description="PPIase FKBP-type" evidence="10">
    <location>
        <begin position="165"/>
        <end position="248"/>
    </location>
</feature>
<keyword evidence="4" id="KW-0843">Virulence</keyword>
<evidence type="ECO:0000256" key="6">
    <source>
        <dbReference type="ARBA" id="ARBA00023235"/>
    </source>
</evidence>
<organism evidence="11 12">
    <name type="scientific">Rickettsiella grylli</name>
    <dbReference type="NCBI Taxonomy" id="59196"/>
    <lineage>
        <taxon>Bacteria</taxon>
        <taxon>Pseudomonadati</taxon>
        <taxon>Pseudomonadota</taxon>
        <taxon>Gammaproteobacteria</taxon>
        <taxon>Legionellales</taxon>
        <taxon>Coxiellaceae</taxon>
        <taxon>Rickettsiella</taxon>
    </lineage>
</organism>
<evidence type="ECO:0000256" key="3">
    <source>
        <dbReference type="ARBA" id="ARBA00022729"/>
    </source>
</evidence>
<name>A8PL14_9COXI</name>
<dbReference type="PROSITE" id="PS50059">
    <property type="entry name" value="FKBP_PPIASE"/>
    <property type="match status" value="1"/>
</dbReference>
<comment type="catalytic activity">
    <reaction evidence="1 7 8">
        <text>[protein]-peptidylproline (omega=180) = [protein]-peptidylproline (omega=0)</text>
        <dbReference type="Rhea" id="RHEA:16237"/>
        <dbReference type="Rhea" id="RHEA-COMP:10747"/>
        <dbReference type="Rhea" id="RHEA-COMP:10748"/>
        <dbReference type="ChEBI" id="CHEBI:83833"/>
        <dbReference type="ChEBI" id="CHEBI:83834"/>
        <dbReference type="EC" id="5.2.1.8"/>
    </reaction>
</comment>
<keyword evidence="6 7" id="KW-0413">Isomerase</keyword>
<dbReference type="SUPFAM" id="SSF54534">
    <property type="entry name" value="FKBP-like"/>
    <property type="match status" value="1"/>
</dbReference>
<dbReference type="PANTHER" id="PTHR43811">
    <property type="entry name" value="FKBP-TYPE PEPTIDYL-PROLYL CIS-TRANS ISOMERASE FKPA"/>
    <property type="match status" value="1"/>
</dbReference>
<reference evidence="11" key="1">
    <citation type="submission" date="2006-04" db="EMBL/GenBank/DDBJ databases">
        <authorList>
            <person name="Seshadri R."/>
            <person name="Federici B.A."/>
        </authorList>
    </citation>
    <scope>NUCLEOTIDE SEQUENCE [LARGE SCALE GENOMIC DNA]</scope>
</reference>
<dbReference type="InterPro" id="IPR000774">
    <property type="entry name" value="PPIase_FKBP_N"/>
</dbReference>
<dbReference type="EC" id="5.2.1.8" evidence="8"/>
<dbReference type="PANTHER" id="PTHR43811:SF57">
    <property type="entry name" value="FKBP-TYPE PEPTIDYL-PROLYL CIS-TRANS ISOMERASE FKPA-RELATED"/>
    <property type="match status" value="1"/>
</dbReference>
<keyword evidence="3 9" id="KW-0732">Signal</keyword>
<proteinExistence type="inferred from homology"/>
<evidence type="ECO:0000256" key="1">
    <source>
        <dbReference type="ARBA" id="ARBA00000971"/>
    </source>
</evidence>
<dbReference type="GO" id="GO:0003755">
    <property type="term" value="F:peptidyl-prolyl cis-trans isomerase activity"/>
    <property type="evidence" value="ECO:0007669"/>
    <property type="project" value="UniProtKB-UniRule"/>
</dbReference>
<evidence type="ECO:0000256" key="8">
    <source>
        <dbReference type="RuleBase" id="RU003915"/>
    </source>
</evidence>
<sequence length="251" mass="27376">MTRLPLLTVLAGILISPNLLAAQSTPPLTVNQQKSPINFPKIVSHSPLLKTAKGQISYSIGADLAVNFKEQGIQVDPIALEKGLADGMNGKFLLTQAQMADILKNFQQELMNKRHAEFKNLSLKNKQQGDAFLAANKIKPGVITLKSGIQYKIIQAGSGERPTDTSLVKVEYTGSDIHGTVFEKSKEPVTFPLNNVIPGWIEVLKIMKPGATYQVVIPPQFAYGEHGIDKAIGPNQTLVFTIHLIDVKKNT</sequence>
<comment type="similarity">
    <text evidence="2 8">Belongs to the FKBP-type PPIase family.</text>
</comment>
<dbReference type="InterPro" id="IPR046357">
    <property type="entry name" value="PPIase_dom_sf"/>
</dbReference>
<dbReference type="AlphaFoldDB" id="A8PL14"/>
<gene>
    <name evidence="11" type="ORF">RICGR_0185</name>
</gene>
<evidence type="ECO:0000313" key="12">
    <source>
        <dbReference type="Proteomes" id="UP000054075"/>
    </source>
</evidence>
<evidence type="ECO:0000313" key="11">
    <source>
        <dbReference type="EMBL" id="EDP46033.1"/>
    </source>
</evidence>
<evidence type="ECO:0000259" key="10">
    <source>
        <dbReference type="PROSITE" id="PS50059"/>
    </source>
</evidence>
<dbReference type="Pfam" id="PF00254">
    <property type="entry name" value="FKBP_C"/>
    <property type="match status" value="1"/>
</dbReference>
<evidence type="ECO:0000256" key="4">
    <source>
        <dbReference type="ARBA" id="ARBA00023026"/>
    </source>
</evidence>
<evidence type="ECO:0000256" key="9">
    <source>
        <dbReference type="SAM" id="SignalP"/>
    </source>
</evidence>
<evidence type="ECO:0000256" key="2">
    <source>
        <dbReference type="ARBA" id="ARBA00006577"/>
    </source>
</evidence>
<evidence type="ECO:0000256" key="5">
    <source>
        <dbReference type="ARBA" id="ARBA00023110"/>
    </source>
</evidence>
<dbReference type="STRING" id="59196.RICGR_0185"/>
<dbReference type="Proteomes" id="UP000054075">
    <property type="component" value="Unassembled WGS sequence"/>
</dbReference>
<dbReference type="OrthoDB" id="9814548at2"/>
<dbReference type="eggNOG" id="COG0545">
    <property type="taxonomic scope" value="Bacteria"/>
</dbReference>
<accession>A8PL14</accession>
<dbReference type="EMBL" id="AAQJ02000001">
    <property type="protein sequence ID" value="EDP46033.1"/>
    <property type="molecule type" value="Genomic_DNA"/>
</dbReference>
<dbReference type="InterPro" id="IPR008104">
    <property type="entry name" value="INFPOTNTIATR"/>
</dbReference>
<feature type="chain" id="PRO_5002726960" description="Peptidyl-prolyl cis-trans isomerase" evidence="9">
    <location>
        <begin position="22"/>
        <end position="251"/>
    </location>
</feature>
<reference evidence="11" key="2">
    <citation type="submission" date="2007-10" db="EMBL/GenBank/DDBJ databases">
        <authorList>
            <person name="Myers G.S."/>
        </authorList>
    </citation>
    <scope>NUCLEOTIDE SEQUENCE [LARGE SCALE GENOMIC DNA]</scope>
</reference>
<evidence type="ECO:0000256" key="7">
    <source>
        <dbReference type="PROSITE-ProRule" id="PRU00277"/>
    </source>
</evidence>
<protein>
    <recommendedName>
        <fullName evidence="8">Peptidyl-prolyl cis-trans isomerase</fullName>
        <ecNumber evidence="8">5.2.1.8</ecNumber>
    </recommendedName>
</protein>
<feature type="signal peptide" evidence="9">
    <location>
        <begin position="1"/>
        <end position="21"/>
    </location>
</feature>
<dbReference type="Gene3D" id="1.10.287.460">
    <property type="entry name" value="Peptidyl-prolyl cis-trans isomerase, FKBP-type, N-terminal domain"/>
    <property type="match status" value="1"/>
</dbReference>
<dbReference type="InterPro" id="IPR036944">
    <property type="entry name" value="PPIase_FKBP_N_sf"/>
</dbReference>